<comment type="caution">
    <text evidence="1">The sequence shown here is derived from an EMBL/GenBank/DDBJ whole genome shotgun (WGS) entry which is preliminary data.</text>
</comment>
<name>A0A4Y2IUZ8_ARAVE</name>
<sequence>MGTASAQMNCRLINDLPRRSRDNVVPTTIPVIKQTDTNEDCAKTLTVIGNKLAEDANTSFIEEKSVKGKPGRCRTLGLSKNKKGCDKVPRKETLLNFNFVRQPKKEEPVL</sequence>
<proteinExistence type="predicted"/>
<accession>A0A4Y2IUZ8</accession>
<protein>
    <submittedName>
        <fullName evidence="1">Uncharacterized protein</fullName>
    </submittedName>
</protein>
<reference evidence="1 2" key="1">
    <citation type="journal article" date="2019" name="Sci. Rep.">
        <title>Orb-weaving spider Araneus ventricosus genome elucidates the spidroin gene catalogue.</title>
        <authorList>
            <person name="Kono N."/>
            <person name="Nakamura H."/>
            <person name="Ohtoshi R."/>
            <person name="Moran D.A.P."/>
            <person name="Shinohara A."/>
            <person name="Yoshida Y."/>
            <person name="Fujiwara M."/>
            <person name="Mori M."/>
            <person name="Tomita M."/>
            <person name="Arakawa K."/>
        </authorList>
    </citation>
    <scope>NUCLEOTIDE SEQUENCE [LARGE SCALE GENOMIC DNA]</scope>
</reference>
<dbReference type="Proteomes" id="UP000499080">
    <property type="component" value="Unassembled WGS sequence"/>
</dbReference>
<gene>
    <name evidence="1" type="ORF">AVEN_92833_1</name>
</gene>
<dbReference type="AlphaFoldDB" id="A0A4Y2IUZ8"/>
<dbReference type="EMBL" id="BGPR01002961">
    <property type="protein sequence ID" value="GBM81711.1"/>
    <property type="molecule type" value="Genomic_DNA"/>
</dbReference>
<organism evidence="1 2">
    <name type="scientific">Araneus ventricosus</name>
    <name type="common">Orbweaver spider</name>
    <name type="synonym">Epeira ventricosa</name>
    <dbReference type="NCBI Taxonomy" id="182803"/>
    <lineage>
        <taxon>Eukaryota</taxon>
        <taxon>Metazoa</taxon>
        <taxon>Ecdysozoa</taxon>
        <taxon>Arthropoda</taxon>
        <taxon>Chelicerata</taxon>
        <taxon>Arachnida</taxon>
        <taxon>Araneae</taxon>
        <taxon>Araneomorphae</taxon>
        <taxon>Entelegynae</taxon>
        <taxon>Araneoidea</taxon>
        <taxon>Araneidae</taxon>
        <taxon>Araneus</taxon>
    </lineage>
</organism>
<evidence type="ECO:0000313" key="1">
    <source>
        <dbReference type="EMBL" id="GBM81711.1"/>
    </source>
</evidence>
<evidence type="ECO:0000313" key="2">
    <source>
        <dbReference type="Proteomes" id="UP000499080"/>
    </source>
</evidence>
<keyword evidence="2" id="KW-1185">Reference proteome</keyword>